<evidence type="ECO:0000313" key="3">
    <source>
        <dbReference type="EMBL" id="MEV4289636.1"/>
    </source>
</evidence>
<dbReference type="PROSITE" id="PS51677">
    <property type="entry name" value="NODB"/>
    <property type="match status" value="1"/>
</dbReference>
<dbReference type="Pfam" id="PF01522">
    <property type="entry name" value="Polysacc_deac_1"/>
    <property type="match status" value="1"/>
</dbReference>
<comment type="caution">
    <text evidence="3">The sequence shown here is derived from an EMBL/GenBank/DDBJ whole genome shotgun (WGS) entry which is preliminary data.</text>
</comment>
<dbReference type="InterPro" id="IPR002509">
    <property type="entry name" value="NODB_dom"/>
</dbReference>
<dbReference type="PANTHER" id="PTHR47561">
    <property type="entry name" value="POLYSACCHARIDE DEACETYLASE FAMILY PROTEIN (AFU_ORTHOLOGUE AFUA_6G05030)"/>
    <property type="match status" value="1"/>
</dbReference>
<accession>A0ABV3HAT0</accession>
<dbReference type="CDD" id="cd10938">
    <property type="entry name" value="CE4_HpPgdA_like"/>
    <property type="match status" value="1"/>
</dbReference>
<evidence type="ECO:0000259" key="2">
    <source>
        <dbReference type="PROSITE" id="PS51677"/>
    </source>
</evidence>
<dbReference type="PANTHER" id="PTHR47561:SF1">
    <property type="entry name" value="POLYSACCHARIDE DEACETYLASE FAMILY PROTEIN (AFU_ORTHOLOGUE AFUA_6G05030)"/>
    <property type="match status" value="1"/>
</dbReference>
<sequence length="310" mass="34522">MTATPDAPIPDAPTPDVSQPWQWDEQTWRGHVARVRAGRSLRPESWPGGARAAVALSFDSDHETIPLRDGETRPGKLSQGEYGARVGAPRVLRLLERHGIPASFFIPAVSALLHPGEVRDYVAAGHEVAMHGWIHERNMLLSPADERELAFRAADTLEKLSGTRPVGIRTPSWDFSDHTLAITRELGLSYDSSLMADDEPYELLADGEPTGVVEIPVEWIRDDAPYLMMDRYAALRPYTPPRQVAGIWRDEFDAAYAEGGLFQLTLHPHIIGHRSRMAALAELLDHIAAHQGVWYATHAQVAEHVWKHAR</sequence>
<dbReference type="SUPFAM" id="SSF88713">
    <property type="entry name" value="Glycoside hydrolase/deacetylase"/>
    <property type="match status" value="1"/>
</dbReference>
<feature type="region of interest" description="Disordered" evidence="1">
    <location>
        <begin position="1"/>
        <end position="21"/>
    </location>
</feature>
<keyword evidence="4" id="KW-1185">Reference proteome</keyword>
<dbReference type="RefSeq" id="WP_364456025.1">
    <property type="nucleotide sequence ID" value="NZ_JBFARM010000009.1"/>
</dbReference>
<evidence type="ECO:0000256" key="1">
    <source>
        <dbReference type="SAM" id="MobiDB-lite"/>
    </source>
</evidence>
<gene>
    <name evidence="3" type="ORF">AB0K40_29385</name>
</gene>
<organism evidence="3 4">
    <name type="scientific">Nonomuraea bangladeshensis</name>
    <dbReference type="NCBI Taxonomy" id="404385"/>
    <lineage>
        <taxon>Bacteria</taxon>
        <taxon>Bacillati</taxon>
        <taxon>Actinomycetota</taxon>
        <taxon>Actinomycetes</taxon>
        <taxon>Streptosporangiales</taxon>
        <taxon>Streptosporangiaceae</taxon>
        <taxon>Nonomuraea</taxon>
    </lineage>
</organism>
<reference evidence="3 4" key="1">
    <citation type="submission" date="2024-06" db="EMBL/GenBank/DDBJ databases">
        <title>The Natural Products Discovery Center: Release of the First 8490 Sequenced Strains for Exploring Actinobacteria Biosynthetic Diversity.</title>
        <authorList>
            <person name="Kalkreuter E."/>
            <person name="Kautsar S.A."/>
            <person name="Yang D."/>
            <person name="Bader C.D."/>
            <person name="Teijaro C.N."/>
            <person name="Fluegel L."/>
            <person name="Davis C.M."/>
            <person name="Simpson J.R."/>
            <person name="Lauterbach L."/>
            <person name="Steele A.D."/>
            <person name="Gui C."/>
            <person name="Meng S."/>
            <person name="Li G."/>
            <person name="Viehrig K."/>
            <person name="Ye F."/>
            <person name="Su P."/>
            <person name="Kiefer A.F."/>
            <person name="Nichols A."/>
            <person name="Cepeda A.J."/>
            <person name="Yan W."/>
            <person name="Fan B."/>
            <person name="Jiang Y."/>
            <person name="Adhikari A."/>
            <person name="Zheng C.-J."/>
            <person name="Schuster L."/>
            <person name="Cowan T.M."/>
            <person name="Smanski M.J."/>
            <person name="Chevrette M.G."/>
            <person name="De Carvalho L.P.S."/>
            <person name="Shen B."/>
        </authorList>
    </citation>
    <scope>NUCLEOTIDE SEQUENCE [LARGE SCALE GENOMIC DNA]</scope>
    <source>
        <strain evidence="3 4">NPDC049574</strain>
    </source>
</reference>
<dbReference type="Gene3D" id="3.20.20.370">
    <property type="entry name" value="Glycoside hydrolase/deacetylase"/>
    <property type="match status" value="1"/>
</dbReference>
<dbReference type="InterPro" id="IPR037950">
    <property type="entry name" value="PgdA-like"/>
</dbReference>
<evidence type="ECO:0000313" key="4">
    <source>
        <dbReference type="Proteomes" id="UP001552427"/>
    </source>
</evidence>
<feature type="domain" description="NodB homology" evidence="2">
    <location>
        <begin position="74"/>
        <end position="296"/>
    </location>
</feature>
<name>A0ABV3HAT0_9ACTN</name>
<dbReference type="Proteomes" id="UP001552427">
    <property type="component" value="Unassembled WGS sequence"/>
</dbReference>
<proteinExistence type="predicted"/>
<dbReference type="EMBL" id="JBFARM010000009">
    <property type="protein sequence ID" value="MEV4289636.1"/>
    <property type="molecule type" value="Genomic_DNA"/>
</dbReference>
<dbReference type="InterPro" id="IPR011330">
    <property type="entry name" value="Glyco_hydro/deAcase_b/a-brl"/>
</dbReference>
<protein>
    <submittedName>
        <fullName evidence="3">Polysaccharide deacetylase</fullName>
    </submittedName>
</protein>